<evidence type="ECO:0000313" key="6">
    <source>
        <dbReference type="EMBL" id="CBY19972.1"/>
    </source>
</evidence>
<feature type="compositionally biased region" description="Polar residues" evidence="4">
    <location>
        <begin position="1169"/>
        <end position="1184"/>
    </location>
</feature>
<evidence type="ECO:0000256" key="2">
    <source>
        <dbReference type="ARBA" id="ARBA00022840"/>
    </source>
</evidence>
<feature type="compositionally biased region" description="Polar residues" evidence="4">
    <location>
        <begin position="1065"/>
        <end position="1100"/>
    </location>
</feature>
<feature type="compositionally biased region" description="Polar residues" evidence="4">
    <location>
        <begin position="983"/>
        <end position="1002"/>
    </location>
</feature>
<dbReference type="Gene3D" id="2.10.220.10">
    <property type="entry name" value="Hormone Receptor, Insulin-like Growth Factor Receptor 1, Chain A, domain 2"/>
    <property type="match status" value="1"/>
</dbReference>
<dbReference type="PANTHER" id="PTHR24416">
    <property type="entry name" value="TYROSINE-PROTEIN KINASE RECEPTOR"/>
    <property type="match status" value="1"/>
</dbReference>
<dbReference type="InterPro" id="IPR000719">
    <property type="entry name" value="Prot_kinase_dom"/>
</dbReference>
<dbReference type="InterPro" id="IPR050122">
    <property type="entry name" value="RTK"/>
</dbReference>
<name>E4XV00_OIKDI</name>
<dbReference type="InterPro" id="IPR000494">
    <property type="entry name" value="Rcpt_L-dom"/>
</dbReference>
<keyword evidence="3" id="KW-0829">Tyrosine-protein kinase</keyword>
<evidence type="ECO:0000256" key="1">
    <source>
        <dbReference type="ARBA" id="ARBA00004479"/>
    </source>
</evidence>
<dbReference type="GO" id="GO:0005524">
    <property type="term" value="F:ATP binding"/>
    <property type="evidence" value="ECO:0007669"/>
    <property type="project" value="UniProtKB-KW"/>
</dbReference>
<dbReference type="Proteomes" id="UP000001307">
    <property type="component" value="Unassembled WGS sequence"/>
</dbReference>
<dbReference type="SMART" id="SM00219">
    <property type="entry name" value="TyrKc"/>
    <property type="match status" value="1"/>
</dbReference>
<dbReference type="InterPro" id="IPR001245">
    <property type="entry name" value="Ser-Thr/Tyr_kinase_cat_dom"/>
</dbReference>
<feature type="region of interest" description="Disordered" evidence="4">
    <location>
        <begin position="580"/>
        <end position="600"/>
    </location>
</feature>
<evidence type="ECO:0000256" key="4">
    <source>
        <dbReference type="SAM" id="MobiDB-lite"/>
    </source>
</evidence>
<dbReference type="AlphaFoldDB" id="E4XV00"/>
<dbReference type="InterPro" id="IPR011009">
    <property type="entry name" value="Kinase-like_dom_sf"/>
</dbReference>
<dbReference type="Gene3D" id="3.80.20.20">
    <property type="entry name" value="Receptor L-domain"/>
    <property type="match status" value="1"/>
</dbReference>
<dbReference type="InterPro" id="IPR036941">
    <property type="entry name" value="Rcpt_L-dom_sf"/>
</dbReference>
<keyword evidence="3" id="KW-0808">Transferase</keyword>
<reference evidence="6" key="1">
    <citation type="journal article" date="2010" name="Science">
        <title>Plasticity of animal genome architecture unmasked by rapid evolution of a pelagic tunicate.</title>
        <authorList>
            <person name="Denoeud F."/>
            <person name="Henriet S."/>
            <person name="Mungpakdee S."/>
            <person name="Aury J.M."/>
            <person name="Da Silva C."/>
            <person name="Brinkmann H."/>
            <person name="Mikhaleva J."/>
            <person name="Olsen L.C."/>
            <person name="Jubin C."/>
            <person name="Canestro C."/>
            <person name="Bouquet J.M."/>
            <person name="Danks G."/>
            <person name="Poulain J."/>
            <person name="Campsteijn C."/>
            <person name="Adamski M."/>
            <person name="Cross I."/>
            <person name="Yadetie F."/>
            <person name="Muffato M."/>
            <person name="Louis A."/>
            <person name="Butcher S."/>
            <person name="Tsagkogeorga G."/>
            <person name="Konrad A."/>
            <person name="Singh S."/>
            <person name="Jensen M.F."/>
            <person name="Cong E.H."/>
            <person name="Eikeseth-Otteraa H."/>
            <person name="Noel B."/>
            <person name="Anthouard V."/>
            <person name="Porcel B.M."/>
            <person name="Kachouri-Lafond R."/>
            <person name="Nishino A."/>
            <person name="Ugolini M."/>
            <person name="Chourrout P."/>
            <person name="Nishida H."/>
            <person name="Aasland R."/>
            <person name="Huzurbazar S."/>
            <person name="Westhof E."/>
            <person name="Delsuc F."/>
            <person name="Lehrach H."/>
            <person name="Reinhardt R."/>
            <person name="Weissenbach J."/>
            <person name="Roy S.W."/>
            <person name="Artiguenave F."/>
            <person name="Postlethwait J.H."/>
            <person name="Manak J.R."/>
            <person name="Thompson E.M."/>
            <person name="Jaillon O."/>
            <person name="Du Pasquier L."/>
            <person name="Boudinot P."/>
            <person name="Liberles D.A."/>
            <person name="Volff J.N."/>
            <person name="Philippe H."/>
            <person name="Lenhard B."/>
            <person name="Roest Crollius H."/>
            <person name="Wincker P."/>
            <person name="Chourrout D."/>
        </authorList>
    </citation>
    <scope>NUCLEOTIDE SEQUENCE [LARGE SCALE GENOMIC DNA]</scope>
</reference>
<dbReference type="CDD" id="cd00064">
    <property type="entry name" value="FU"/>
    <property type="match status" value="1"/>
</dbReference>
<sequence>MDKLFFQTYWQEYSNCNIIDGDIRIHAGNGHQPEYDSGPEISKYEAEVCKAFRNVKYVTGIILIENWTMRTLGCFEHLKLIGGKTDTRYGLTMEEFDPLGINVTVNAGISLQYGKPSEDVVLCHAKKEILDHFVLDDENGDKPVNKVHVGMVEEHILKNINSLNATEKQKLNGFLEDLCENQDKCHPECGNSGCFGPSESDCRFCANFIDRTVEEAYTGGAKAGNKEIQGAYASDTNAIYRYDAFFEEVQKPNSTARIDEDRFRNERRPKCVSACPVALRFTNESTKECLPCHNECSPYEGCAGPTDEDCRSCRNFKVNYDHTSSSEIPFDIPKSRGFCTPSCETLQISTKLPSELMDLFEIKTIVRNPYFDDPNGSKKCKLSSCLKKPVSPYYDEESKEYKCDCEYIIDEEKKEVIFKGISCKDDILFEQKLKIENSDRGNATVAEYLKENCSSDFGVVISTANGIQFVRCFDKGLNVGQISGIVIGVSVFFLSIAAAFIHKTRSRAILKRQKAKDVMQHLHPESNMLLEQTGEGADPRKFVEVPRFRQDQIVFGQLLGEGNFGLVFKASLKIQETREIRAREASSTSTNRGGSTSDVPLMPRKEQVIIEIPVAAKQIKSRKKKIRDILNKCEIKDLFTVENQRERILEKVLQFGGNERMTIEQLDEKATVDSHFIFDLQILETRLNEKELFDEAASFHFLRHPHLVKVFGICEYYADPKKLAPPSPPSMVLEFALKGALDSYVNRMIFKNYKKLDEVVTIQWFYQISDAMAFLHQNNVLHRDLAARNILLTFDLKALVGDFGLAALASQSDKNAELSMNGSMQIPVLWYPYESLFSDDDTGKVYSTKSDVYSFGMLMWEVLTGCPKGRTKFFGDAIFTEVRCGYNEQVHRNMLRDRICPKTPHCNLTPSTGYDTCTNAFYNDFMKPCWSFDPNDRPDFQILKKKFDQIRGRAKEFICLNKEQGKKVSRSSTSTLRLEKQHSATSVTLSSQASQESPSHVLSPAQIQATRSFDPLEKNYVVVSKTNIPTYENQESPALRSVQPPMMPGQRQKSQVSAFHFPRQQKLSDNAQSTTSATNNHYNRGPSSSFDSPTRNAPNRLYSNATQLTNLTSSIPEASSRYQSIGSATPQNVADQSLYQNVNDDVFTSVATGAATESSALLENEEDNFYQNSPLDNNNYVAPR</sequence>
<feature type="region of interest" description="Disordered" evidence="4">
    <location>
        <begin position="1158"/>
        <end position="1184"/>
    </location>
</feature>
<dbReference type="PROSITE" id="PS00109">
    <property type="entry name" value="PROTEIN_KINASE_TYR"/>
    <property type="match status" value="1"/>
</dbReference>
<proteinExistence type="predicted"/>
<dbReference type="PANTHER" id="PTHR24416:SF600">
    <property type="entry name" value="PDGF- AND VEGF-RECEPTOR RELATED, ISOFORM J"/>
    <property type="match status" value="1"/>
</dbReference>
<keyword evidence="7" id="KW-1185">Reference proteome</keyword>
<evidence type="ECO:0000256" key="3">
    <source>
        <dbReference type="ARBA" id="ARBA00023137"/>
    </source>
</evidence>
<dbReference type="InterPro" id="IPR006212">
    <property type="entry name" value="Furin_repeat"/>
</dbReference>
<dbReference type="SMART" id="SM00261">
    <property type="entry name" value="FU"/>
    <property type="match status" value="2"/>
</dbReference>
<evidence type="ECO:0000313" key="7">
    <source>
        <dbReference type="Proteomes" id="UP000001307"/>
    </source>
</evidence>
<dbReference type="PROSITE" id="PS50011">
    <property type="entry name" value="PROTEIN_KINASE_DOM"/>
    <property type="match status" value="1"/>
</dbReference>
<dbReference type="Gene3D" id="1.10.510.10">
    <property type="entry name" value="Transferase(Phosphotransferase) domain 1"/>
    <property type="match status" value="1"/>
</dbReference>
<dbReference type="GO" id="GO:0007169">
    <property type="term" value="P:cell surface receptor protein tyrosine kinase signaling pathway"/>
    <property type="evidence" value="ECO:0007669"/>
    <property type="project" value="TreeGrafter"/>
</dbReference>
<dbReference type="EMBL" id="FN653196">
    <property type="protein sequence ID" value="CBY19972.1"/>
    <property type="molecule type" value="Genomic_DNA"/>
</dbReference>
<dbReference type="InterPro" id="IPR008266">
    <property type="entry name" value="Tyr_kinase_AS"/>
</dbReference>
<gene>
    <name evidence="6" type="ORF">GSOID_T00005325001</name>
</gene>
<evidence type="ECO:0000259" key="5">
    <source>
        <dbReference type="PROSITE" id="PS50011"/>
    </source>
</evidence>
<feature type="domain" description="Protein kinase" evidence="5">
    <location>
        <begin position="553"/>
        <end position="958"/>
    </location>
</feature>
<dbReference type="Pfam" id="PF07714">
    <property type="entry name" value="PK_Tyr_Ser-Thr"/>
    <property type="match status" value="1"/>
</dbReference>
<dbReference type="SUPFAM" id="SSF56112">
    <property type="entry name" value="Protein kinase-like (PK-like)"/>
    <property type="match status" value="1"/>
</dbReference>
<dbReference type="InterPro" id="IPR009030">
    <property type="entry name" value="Growth_fac_rcpt_cys_sf"/>
</dbReference>
<comment type="subcellular location">
    <subcellularLocation>
        <location evidence="1">Membrane</location>
        <topology evidence="1">Single-pass type I membrane protein</topology>
    </subcellularLocation>
</comment>
<keyword evidence="2" id="KW-0067">ATP-binding</keyword>
<dbReference type="InterPro" id="IPR020635">
    <property type="entry name" value="Tyr_kinase_cat_dom"/>
</dbReference>
<feature type="region of interest" description="Disordered" evidence="4">
    <location>
        <begin position="1032"/>
        <end position="1100"/>
    </location>
</feature>
<organism evidence="6">
    <name type="scientific">Oikopleura dioica</name>
    <name type="common">Tunicate</name>
    <dbReference type="NCBI Taxonomy" id="34765"/>
    <lineage>
        <taxon>Eukaryota</taxon>
        <taxon>Metazoa</taxon>
        <taxon>Chordata</taxon>
        <taxon>Tunicata</taxon>
        <taxon>Appendicularia</taxon>
        <taxon>Copelata</taxon>
        <taxon>Oikopleuridae</taxon>
        <taxon>Oikopleura</taxon>
    </lineage>
</organism>
<accession>E4XV00</accession>
<dbReference type="GO" id="GO:0004714">
    <property type="term" value="F:transmembrane receptor protein tyrosine kinase activity"/>
    <property type="evidence" value="ECO:0007669"/>
    <property type="project" value="TreeGrafter"/>
</dbReference>
<dbReference type="OrthoDB" id="5975858at2759"/>
<dbReference type="InParanoid" id="E4XV00"/>
<feature type="region of interest" description="Disordered" evidence="4">
    <location>
        <begin position="970"/>
        <end position="1002"/>
    </location>
</feature>
<keyword evidence="2" id="KW-0547">Nucleotide-binding</keyword>
<dbReference type="GO" id="GO:0005886">
    <property type="term" value="C:plasma membrane"/>
    <property type="evidence" value="ECO:0007669"/>
    <property type="project" value="TreeGrafter"/>
</dbReference>
<dbReference type="SUPFAM" id="SSF52058">
    <property type="entry name" value="L domain-like"/>
    <property type="match status" value="1"/>
</dbReference>
<dbReference type="GO" id="GO:0043235">
    <property type="term" value="C:receptor complex"/>
    <property type="evidence" value="ECO:0007669"/>
    <property type="project" value="TreeGrafter"/>
</dbReference>
<dbReference type="Pfam" id="PF01030">
    <property type="entry name" value="Recep_L_domain"/>
    <property type="match status" value="1"/>
</dbReference>
<protein>
    <recommendedName>
        <fullName evidence="5">Protein kinase domain-containing protein</fullName>
    </recommendedName>
</protein>
<dbReference type="SUPFAM" id="SSF57184">
    <property type="entry name" value="Growth factor receptor domain"/>
    <property type="match status" value="1"/>
</dbReference>
<keyword evidence="3" id="KW-0418">Kinase</keyword>
<feature type="compositionally biased region" description="Low complexity" evidence="4">
    <location>
        <begin position="586"/>
        <end position="597"/>
    </location>
</feature>